<gene>
    <name evidence="2" type="ORF">G2W53_014207</name>
</gene>
<dbReference type="AlphaFoldDB" id="A0A834WT77"/>
<comment type="caution">
    <text evidence="2">The sequence shown here is derived from an EMBL/GenBank/DDBJ whole genome shotgun (WGS) entry which is preliminary data.</text>
</comment>
<name>A0A834WT77_9FABA</name>
<sequence length="155" mass="18292">MFKKTKSLTNGQTTLEKQQQRKGNLANQISHSLTNGRVFEQRKRRHQQRETIRAEEEKKPSGRGREEAFEQRREAFDDDEQRREEEEKRWTTREREETVVQAREEERSVFLLGNFKSALSTMCGTLNWGNIILIVLIKVYMNSTIKILISSSRSC</sequence>
<proteinExistence type="predicted"/>
<organism evidence="2 3">
    <name type="scientific">Senna tora</name>
    <dbReference type="NCBI Taxonomy" id="362788"/>
    <lineage>
        <taxon>Eukaryota</taxon>
        <taxon>Viridiplantae</taxon>
        <taxon>Streptophyta</taxon>
        <taxon>Embryophyta</taxon>
        <taxon>Tracheophyta</taxon>
        <taxon>Spermatophyta</taxon>
        <taxon>Magnoliopsida</taxon>
        <taxon>eudicotyledons</taxon>
        <taxon>Gunneridae</taxon>
        <taxon>Pentapetalae</taxon>
        <taxon>rosids</taxon>
        <taxon>fabids</taxon>
        <taxon>Fabales</taxon>
        <taxon>Fabaceae</taxon>
        <taxon>Caesalpinioideae</taxon>
        <taxon>Cassia clade</taxon>
        <taxon>Senna</taxon>
    </lineage>
</organism>
<evidence type="ECO:0000256" key="1">
    <source>
        <dbReference type="SAM" id="MobiDB-lite"/>
    </source>
</evidence>
<feature type="compositionally biased region" description="Polar residues" evidence="1">
    <location>
        <begin position="7"/>
        <end position="35"/>
    </location>
</feature>
<dbReference type="EMBL" id="JAAIUW010000005">
    <property type="protein sequence ID" value="KAF7831874.1"/>
    <property type="molecule type" value="Genomic_DNA"/>
</dbReference>
<feature type="region of interest" description="Disordered" evidence="1">
    <location>
        <begin position="1"/>
        <end position="95"/>
    </location>
</feature>
<reference evidence="2" key="1">
    <citation type="submission" date="2020-09" db="EMBL/GenBank/DDBJ databases">
        <title>Genome-Enabled Discovery of Anthraquinone Biosynthesis in Senna tora.</title>
        <authorList>
            <person name="Kang S.-H."/>
            <person name="Pandey R.P."/>
            <person name="Lee C.-M."/>
            <person name="Sim J.-S."/>
            <person name="Jeong J.-T."/>
            <person name="Choi B.-S."/>
            <person name="Jung M."/>
            <person name="Ginzburg D."/>
            <person name="Zhao K."/>
            <person name="Won S.Y."/>
            <person name="Oh T.-J."/>
            <person name="Yu Y."/>
            <person name="Kim N.-H."/>
            <person name="Lee O.R."/>
            <person name="Lee T.-H."/>
            <person name="Bashyal P."/>
            <person name="Kim T.-S."/>
            <person name="Lee W.-H."/>
            <person name="Kawkins C."/>
            <person name="Kim C.-K."/>
            <person name="Kim J.S."/>
            <person name="Ahn B.O."/>
            <person name="Rhee S.Y."/>
            <person name="Sohng J.K."/>
        </authorList>
    </citation>
    <scope>NUCLEOTIDE SEQUENCE</scope>
    <source>
        <tissue evidence="2">Leaf</tissue>
    </source>
</reference>
<keyword evidence="3" id="KW-1185">Reference proteome</keyword>
<evidence type="ECO:0000313" key="3">
    <source>
        <dbReference type="Proteomes" id="UP000634136"/>
    </source>
</evidence>
<dbReference type="Proteomes" id="UP000634136">
    <property type="component" value="Unassembled WGS sequence"/>
</dbReference>
<protein>
    <submittedName>
        <fullName evidence="2">Uncharacterized protein</fullName>
    </submittedName>
</protein>
<feature type="compositionally biased region" description="Basic and acidic residues" evidence="1">
    <location>
        <begin position="48"/>
        <end position="95"/>
    </location>
</feature>
<accession>A0A834WT77</accession>
<evidence type="ECO:0000313" key="2">
    <source>
        <dbReference type="EMBL" id="KAF7831874.1"/>
    </source>
</evidence>